<comment type="caution">
    <text evidence="3">The sequence shown here is derived from an EMBL/GenBank/DDBJ whole genome shotgun (WGS) entry which is preliminary data.</text>
</comment>
<keyword evidence="1" id="KW-0812">Transmembrane</keyword>
<gene>
    <name evidence="3" type="ORF">H9926_11450</name>
</gene>
<feature type="transmembrane region" description="Helical" evidence="1">
    <location>
        <begin position="154"/>
        <end position="171"/>
    </location>
</feature>
<feature type="domain" description="VanZ-like" evidence="2">
    <location>
        <begin position="52"/>
        <end position="167"/>
    </location>
</feature>
<dbReference type="Pfam" id="PF04892">
    <property type="entry name" value="VanZ"/>
    <property type="match status" value="1"/>
</dbReference>
<feature type="transmembrane region" description="Helical" evidence="1">
    <location>
        <begin position="20"/>
        <end position="37"/>
    </location>
</feature>
<dbReference type="EMBL" id="DWVS01000292">
    <property type="protein sequence ID" value="HJC88616.1"/>
    <property type="molecule type" value="Genomic_DNA"/>
</dbReference>
<name>A0A9D2TS73_9FIRM</name>
<accession>A0A9D2TS73</accession>
<proteinExistence type="predicted"/>
<dbReference type="Proteomes" id="UP000823922">
    <property type="component" value="Unassembled WGS sequence"/>
</dbReference>
<evidence type="ECO:0000313" key="3">
    <source>
        <dbReference type="EMBL" id="HJC88616.1"/>
    </source>
</evidence>
<keyword evidence="1" id="KW-0472">Membrane</keyword>
<evidence type="ECO:0000256" key="1">
    <source>
        <dbReference type="SAM" id="Phobius"/>
    </source>
</evidence>
<evidence type="ECO:0000313" key="4">
    <source>
        <dbReference type="Proteomes" id="UP000823922"/>
    </source>
</evidence>
<keyword evidence="1" id="KW-1133">Transmembrane helix</keyword>
<feature type="transmembrane region" description="Helical" evidence="1">
    <location>
        <begin position="49"/>
        <end position="67"/>
    </location>
</feature>
<reference evidence="3" key="1">
    <citation type="journal article" date="2021" name="PeerJ">
        <title>Extensive microbial diversity within the chicken gut microbiome revealed by metagenomics and culture.</title>
        <authorList>
            <person name="Gilroy R."/>
            <person name="Ravi A."/>
            <person name="Getino M."/>
            <person name="Pursley I."/>
            <person name="Horton D.L."/>
            <person name="Alikhan N.F."/>
            <person name="Baker D."/>
            <person name="Gharbi K."/>
            <person name="Hall N."/>
            <person name="Watson M."/>
            <person name="Adriaenssens E.M."/>
            <person name="Foster-Nyarko E."/>
            <person name="Jarju S."/>
            <person name="Secka A."/>
            <person name="Antonio M."/>
            <person name="Oren A."/>
            <person name="Chaudhuri R.R."/>
            <person name="La Ragione R."/>
            <person name="Hildebrand F."/>
            <person name="Pallen M.J."/>
        </authorList>
    </citation>
    <scope>NUCLEOTIDE SEQUENCE</scope>
    <source>
        <strain evidence="3">ChiBcec1-1630</strain>
    </source>
</reference>
<protein>
    <submittedName>
        <fullName evidence="3">VanZ family protein</fullName>
    </submittedName>
</protein>
<dbReference type="PANTHER" id="PTHR36834">
    <property type="entry name" value="MEMBRANE PROTEIN-RELATED"/>
    <property type="match status" value="1"/>
</dbReference>
<sequence length="187" mass="21837">MSLFQIWTTHNRPWSVREIIVFLIILSVCSFFIFRAVRRKRLKLQQGAAVLALILFLGVVFASTVFTRTPTVRRYERIPFWSWYEVIVNHSQDLLIENLLNMILLLPVGILLPMILDSRLRPSMVFLIGVVISAVIELSQLIFQRGLFEWDDMIHNGLGCMLGCLVMNAAMKKWRRRRGRTVNGRYE</sequence>
<dbReference type="InterPro" id="IPR006976">
    <property type="entry name" value="VanZ-like"/>
</dbReference>
<dbReference type="AlphaFoldDB" id="A0A9D2TS73"/>
<reference evidence="3" key="2">
    <citation type="submission" date="2021-04" db="EMBL/GenBank/DDBJ databases">
        <authorList>
            <person name="Gilroy R."/>
        </authorList>
    </citation>
    <scope>NUCLEOTIDE SEQUENCE</scope>
    <source>
        <strain evidence="3">ChiBcec1-1630</strain>
    </source>
</reference>
<feature type="transmembrane region" description="Helical" evidence="1">
    <location>
        <begin position="123"/>
        <end position="142"/>
    </location>
</feature>
<dbReference type="PANTHER" id="PTHR36834:SF1">
    <property type="entry name" value="INTEGRAL MEMBRANE PROTEIN"/>
    <property type="match status" value="1"/>
</dbReference>
<feature type="transmembrane region" description="Helical" evidence="1">
    <location>
        <begin position="99"/>
        <end position="116"/>
    </location>
</feature>
<evidence type="ECO:0000259" key="2">
    <source>
        <dbReference type="Pfam" id="PF04892"/>
    </source>
</evidence>
<dbReference type="InterPro" id="IPR053150">
    <property type="entry name" value="Teicoplanin_resist-assoc"/>
</dbReference>
<organism evidence="3 4">
    <name type="scientific">Candidatus Eisenbergiella intestinigallinarum</name>
    <dbReference type="NCBI Taxonomy" id="2838549"/>
    <lineage>
        <taxon>Bacteria</taxon>
        <taxon>Bacillati</taxon>
        <taxon>Bacillota</taxon>
        <taxon>Clostridia</taxon>
        <taxon>Lachnospirales</taxon>
        <taxon>Lachnospiraceae</taxon>
        <taxon>Eisenbergiella</taxon>
    </lineage>
</organism>